<keyword evidence="5" id="KW-1185">Reference proteome</keyword>
<evidence type="ECO:0000313" key="5">
    <source>
        <dbReference type="Proteomes" id="UP001501175"/>
    </source>
</evidence>
<dbReference type="Pfam" id="PF07224">
    <property type="entry name" value="Chlorophyllase"/>
    <property type="match status" value="1"/>
</dbReference>
<dbReference type="SUPFAM" id="SSF53474">
    <property type="entry name" value="alpha/beta-Hydrolases"/>
    <property type="match status" value="1"/>
</dbReference>
<organism evidence="4 5">
    <name type="scientific">Nibrella saemangeumensis</name>
    <dbReference type="NCBI Taxonomy" id="1084526"/>
    <lineage>
        <taxon>Bacteria</taxon>
        <taxon>Pseudomonadati</taxon>
        <taxon>Bacteroidota</taxon>
        <taxon>Cytophagia</taxon>
        <taxon>Cytophagales</taxon>
        <taxon>Spirosomataceae</taxon>
        <taxon>Nibrella</taxon>
    </lineage>
</organism>
<gene>
    <name evidence="4" type="ORF">GCM10023189_28930</name>
</gene>
<keyword evidence="3" id="KW-0443">Lipid metabolism</keyword>
<evidence type="ECO:0000313" key="4">
    <source>
        <dbReference type="EMBL" id="GAA4457735.1"/>
    </source>
</evidence>
<reference evidence="5" key="1">
    <citation type="journal article" date="2019" name="Int. J. Syst. Evol. Microbiol.">
        <title>The Global Catalogue of Microorganisms (GCM) 10K type strain sequencing project: providing services to taxonomists for standard genome sequencing and annotation.</title>
        <authorList>
            <consortium name="The Broad Institute Genomics Platform"/>
            <consortium name="The Broad Institute Genome Sequencing Center for Infectious Disease"/>
            <person name="Wu L."/>
            <person name="Ma J."/>
        </authorList>
    </citation>
    <scope>NUCLEOTIDE SEQUENCE [LARGE SCALE GENOMIC DNA]</scope>
    <source>
        <strain evidence="5">JCM 17927</strain>
    </source>
</reference>
<keyword evidence="1 4" id="KW-0378">Hydrolase</keyword>
<dbReference type="GO" id="GO:0016787">
    <property type="term" value="F:hydrolase activity"/>
    <property type="evidence" value="ECO:0007669"/>
    <property type="project" value="UniProtKB-KW"/>
</dbReference>
<keyword evidence="2" id="KW-0442">Lipid degradation</keyword>
<evidence type="ECO:0000256" key="1">
    <source>
        <dbReference type="ARBA" id="ARBA00022801"/>
    </source>
</evidence>
<evidence type="ECO:0000256" key="2">
    <source>
        <dbReference type="ARBA" id="ARBA00022963"/>
    </source>
</evidence>
<dbReference type="PANTHER" id="PTHR10272:SF0">
    <property type="entry name" value="PLATELET-ACTIVATING FACTOR ACETYLHYDROLASE"/>
    <property type="match status" value="1"/>
</dbReference>
<accession>A0ABP8MZT5</accession>
<dbReference type="InterPro" id="IPR017395">
    <property type="entry name" value="Chlorophyllase-like"/>
</dbReference>
<dbReference type="InterPro" id="IPR029058">
    <property type="entry name" value="AB_hydrolase_fold"/>
</dbReference>
<proteinExistence type="predicted"/>
<sequence length="249" mass="27323">MMDVSPQAAVSEGPFPFVIISHGNSGSHLLYRTISLHLARHGYIVAMPQHYGNNRNDNSLGDKVENLQYRPRHVSMTIDALLANETFGKQIDSDKIAVVGHSFGGYTALALAGGEPWKQVGQPVAVQHDSRIKALVLMAPAAGYFIPVDSLAKVTVPILLLMAEHDPYTPAWNADVVVKGVPDQSQVTLRVIENAGHFSFISPFPPAMQNPGFLPSTDPAGFDREQFHNQLPAEILRFLNNKLWRLALK</sequence>
<evidence type="ECO:0000256" key="3">
    <source>
        <dbReference type="ARBA" id="ARBA00023098"/>
    </source>
</evidence>
<protein>
    <submittedName>
        <fullName evidence="4">Dienelactone hydrolase</fullName>
    </submittedName>
</protein>
<dbReference type="Proteomes" id="UP001501175">
    <property type="component" value="Unassembled WGS sequence"/>
</dbReference>
<name>A0ABP8MZT5_9BACT</name>
<dbReference type="Gene3D" id="3.40.50.1820">
    <property type="entry name" value="alpha/beta hydrolase"/>
    <property type="match status" value="1"/>
</dbReference>
<comment type="caution">
    <text evidence="4">The sequence shown here is derived from an EMBL/GenBank/DDBJ whole genome shotgun (WGS) entry which is preliminary data.</text>
</comment>
<dbReference type="PANTHER" id="PTHR10272">
    <property type="entry name" value="PLATELET-ACTIVATING FACTOR ACETYLHYDROLASE"/>
    <property type="match status" value="1"/>
</dbReference>
<dbReference type="EMBL" id="BAABHD010000029">
    <property type="protein sequence ID" value="GAA4457735.1"/>
    <property type="molecule type" value="Genomic_DNA"/>
</dbReference>